<gene>
    <name evidence="3" type="ORF">B0A54_07319</name>
</gene>
<dbReference type="Pfam" id="PF06985">
    <property type="entry name" value="HET"/>
    <property type="match status" value="1"/>
</dbReference>
<evidence type="ECO:0000256" key="1">
    <source>
        <dbReference type="SAM" id="MobiDB-lite"/>
    </source>
</evidence>
<dbReference type="Proteomes" id="UP000310066">
    <property type="component" value="Unassembled WGS sequence"/>
</dbReference>
<dbReference type="AlphaFoldDB" id="A0A4U0V0X5"/>
<comment type="caution">
    <text evidence="3">The sequence shown here is derived from an EMBL/GenBank/DDBJ whole genome shotgun (WGS) entry which is preliminary data.</text>
</comment>
<dbReference type="InterPro" id="IPR010730">
    <property type="entry name" value="HET"/>
</dbReference>
<evidence type="ECO:0000313" key="4">
    <source>
        <dbReference type="Proteomes" id="UP000310066"/>
    </source>
</evidence>
<feature type="domain" description="Heterokaryon incompatibility" evidence="2">
    <location>
        <begin position="81"/>
        <end position="252"/>
    </location>
</feature>
<dbReference type="Pfam" id="PF26639">
    <property type="entry name" value="Het-6_barrel"/>
    <property type="match status" value="1"/>
</dbReference>
<accession>A0A4U0V0X5</accession>
<evidence type="ECO:0000259" key="2">
    <source>
        <dbReference type="Pfam" id="PF06985"/>
    </source>
</evidence>
<reference evidence="3 4" key="1">
    <citation type="submission" date="2017-03" db="EMBL/GenBank/DDBJ databases">
        <title>Genomes of endolithic fungi from Antarctica.</title>
        <authorList>
            <person name="Coleine C."/>
            <person name="Masonjones S."/>
            <person name="Stajich J.E."/>
        </authorList>
    </citation>
    <scope>NUCLEOTIDE SEQUENCE [LARGE SCALE GENOMIC DNA]</scope>
    <source>
        <strain evidence="3 4">CCFEE 5311</strain>
    </source>
</reference>
<feature type="region of interest" description="Disordered" evidence="1">
    <location>
        <begin position="1"/>
        <end position="26"/>
    </location>
</feature>
<dbReference type="PANTHER" id="PTHR24148">
    <property type="entry name" value="ANKYRIN REPEAT DOMAIN-CONTAINING PROTEIN 39 HOMOLOG-RELATED"/>
    <property type="match status" value="1"/>
</dbReference>
<dbReference type="OrthoDB" id="5386682at2759"/>
<organism evidence="3 4">
    <name type="scientific">Friedmanniomyces endolithicus</name>
    <dbReference type="NCBI Taxonomy" id="329885"/>
    <lineage>
        <taxon>Eukaryota</taxon>
        <taxon>Fungi</taxon>
        <taxon>Dikarya</taxon>
        <taxon>Ascomycota</taxon>
        <taxon>Pezizomycotina</taxon>
        <taxon>Dothideomycetes</taxon>
        <taxon>Dothideomycetidae</taxon>
        <taxon>Mycosphaerellales</taxon>
        <taxon>Teratosphaeriaceae</taxon>
        <taxon>Friedmanniomyces</taxon>
    </lineage>
</organism>
<proteinExistence type="predicted"/>
<evidence type="ECO:0000313" key="3">
    <source>
        <dbReference type="EMBL" id="TKA42231.1"/>
    </source>
</evidence>
<name>A0A4U0V0X5_9PEZI</name>
<dbReference type="PANTHER" id="PTHR24148:SF64">
    <property type="entry name" value="HETEROKARYON INCOMPATIBILITY DOMAIN-CONTAINING PROTEIN"/>
    <property type="match status" value="1"/>
</dbReference>
<protein>
    <recommendedName>
        <fullName evidence="2">Heterokaryon incompatibility domain-containing protein</fullName>
    </recommendedName>
</protein>
<sequence>MAVSTVAEKHHRVGDGNATHPSTRTPLDNAYQYNPLAEHAIRLVRLCPVPTDDQAQILRESGQDYIRIDILHVQLESAPAFTAVSYTWGDTPEPAKVSISGGLWLPTTARVLDVLYRIQPGPEDDDSLIWIDQLCIDQQNDAEKSQQIRLMRHIYSKATRTFVVLSQPTFDSESALIGLGRLAKSGQLQPRTSAGGGLKPQFAGSAALIRRAWMPEDLSQATLTVFRDETFRADFDRLISDAVFQRAWIYQEIKSSREAFIVAKAYALHWDIFSAAVEIHIALNETAAQAPELQAPYQRALSLMAEDRIRTRAGSHKDWMLLHVQAQGVLLSADKRDLTIALTTFEGFYEQIPPYHELLASTLYRTATSAMITTHESLDVWAAISGAWNAPHKASDLPSWCPDWSMPRETIPFYWPRDQYPADTPFNAAKGYRHDKREGSKVIGGLNILRVRGKQIDSLARTVEPAYTSLDFEGSCEDFLNLQRVGAMCVEHAKAASAPLVDEINFETIKPLMAALVAACTNPRISDGSALNMTGPLEGLILDELRWIYAYCKELEAGEILYHDGRPHFMSLMPRTYGSFKDGVRVLKNWMRTCIGRCIAFGKTQGLGLVPRTSCEGDIVCILHGSKVPVVLRRVDSRYRLVGQCYWHGGMHGELVDWAEDDGDVFEIF</sequence>
<dbReference type="EMBL" id="NAJP01000024">
    <property type="protein sequence ID" value="TKA42231.1"/>
    <property type="molecule type" value="Genomic_DNA"/>
</dbReference>
<dbReference type="InterPro" id="IPR052895">
    <property type="entry name" value="HetReg/Transcr_Mod"/>
</dbReference>